<dbReference type="InterPro" id="IPR050688">
    <property type="entry name" value="Zinc_finger/UBP_domain"/>
</dbReference>
<evidence type="ECO:0000256" key="2">
    <source>
        <dbReference type="ARBA" id="ARBA00022737"/>
    </source>
</evidence>
<keyword evidence="2" id="KW-0677">Repeat</keyword>
<dbReference type="InterPro" id="IPR036236">
    <property type="entry name" value="Znf_C2H2_sf"/>
</dbReference>
<dbReference type="GO" id="GO:0010468">
    <property type="term" value="P:regulation of gene expression"/>
    <property type="evidence" value="ECO:0007669"/>
    <property type="project" value="TreeGrafter"/>
</dbReference>
<feature type="domain" description="C2H2-type" evidence="7">
    <location>
        <begin position="621"/>
        <end position="648"/>
    </location>
</feature>
<accession>A0AAD9NC96</accession>
<evidence type="ECO:0000256" key="5">
    <source>
        <dbReference type="PROSITE-ProRule" id="PRU00042"/>
    </source>
</evidence>
<feature type="domain" description="C2H2-type" evidence="7">
    <location>
        <begin position="754"/>
        <end position="782"/>
    </location>
</feature>
<dbReference type="Gene3D" id="3.30.160.60">
    <property type="entry name" value="Classic Zinc Finger"/>
    <property type="match status" value="3"/>
</dbReference>
<feature type="domain" description="C2H2-type" evidence="7">
    <location>
        <begin position="783"/>
        <end position="810"/>
    </location>
</feature>
<evidence type="ECO:0000313" key="9">
    <source>
        <dbReference type="Proteomes" id="UP001208570"/>
    </source>
</evidence>
<feature type="compositionally biased region" description="Polar residues" evidence="6">
    <location>
        <begin position="260"/>
        <end position="270"/>
    </location>
</feature>
<reference evidence="8" key="1">
    <citation type="journal article" date="2023" name="Mol. Biol. Evol.">
        <title>Third-Generation Sequencing Reveals the Adaptive Role of the Epigenome in Three Deep-Sea Polychaetes.</title>
        <authorList>
            <person name="Perez M."/>
            <person name="Aroh O."/>
            <person name="Sun Y."/>
            <person name="Lan Y."/>
            <person name="Juniper S.K."/>
            <person name="Young C.R."/>
            <person name="Angers B."/>
            <person name="Qian P.Y."/>
        </authorList>
    </citation>
    <scope>NUCLEOTIDE SEQUENCE</scope>
    <source>
        <strain evidence="8">P08H-3</strain>
    </source>
</reference>
<evidence type="ECO:0000256" key="4">
    <source>
        <dbReference type="ARBA" id="ARBA00022833"/>
    </source>
</evidence>
<proteinExistence type="predicted"/>
<keyword evidence="4" id="KW-0862">Zinc</keyword>
<dbReference type="Proteomes" id="UP001208570">
    <property type="component" value="Unassembled WGS sequence"/>
</dbReference>
<evidence type="ECO:0000313" key="8">
    <source>
        <dbReference type="EMBL" id="KAK2163283.1"/>
    </source>
</evidence>
<protein>
    <recommendedName>
        <fullName evidence="7">C2H2-type domain-containing protein</fullName>
    </recommendedName>
</protein>
<dbReference type="GO" id="GO:0008270">
    <property type="term" value="F:zinc ion binding"/>
    <property type="evidence" value="ECO:0007669"/>
    <property type="project" value="UniProtKB-KW"/>
</dbReference>
<feature type="compositionally biased region" description="Basic residues" evidence="6">
    <location>
        <begin position="453"/>
        <end position="465"/>
    </location>
</feature>
<evidence type="ECO:0000256" key="1">
    <source>
        <dbReference type="ARBA" id="ARBA00022723"/>
    </source>
</evidence>
<feature type="domain" description="C2H2-type" evidence="7">
    <location>
        <begin position="843"/>
        <end position="871"/>
    </location>
</feature>
<dbReference type="GO" id="GO:0005634">
    <property type="term" value="C:nucleus"/>
    <property type="evidence" value="ECO:0007669"/>
    <property type="project" value="TreeGrafter"/>
</dbReference>
<feature type="region of interest" description="Disordered" evidence="6">
    <location>
        <begin position="253"/>
        <end position="298"/>
    </location>
</feature>
<feature type="compositionally biased region" description="Polar residues" evidence="6">
    <location>
        <begin position="282"/>
        <end position="291"/>
    </location>
</feature>
<feature type="domain" description="C2H2-type" evidence="7">
    <location>
        <begin position="815"/>
        <end position="842"/>
    </location>
</feature>
<dbReference type="PROSITE" id="PS00028">
    <property type="entry name" value="ZINC_FINGER_C2H2_1"/>
    <property type="match status" value="4"/>
</dbReference>
<keyword evidence="9" id="KW-1185">Reference proteome</keyword>
<evidence type="ECO:0000256" key="6">
    <source>
        <dbReference type="SAM" id="MobiDB-lite"/>
    </source>
</evidence>
<dbReference type="PROSITE" id="PS50157">
    <property type="entry name" value="ZINC_FINGER_C2H2_2"/>
    <property type="match status" value="6"/>
</dbReference>
<dbReference type="PANTHER" id="PTHR24403:SF67">
    <property type="entry name" value="FI01116P-RELATED"/>
    <property type="match status" value="1"/>
</dbReference>
<evidence type="ECO:0000256" key="3">
    <source>
        <dbReference type="ARBA" id="ARBA00022771"/>
    </source>
</evidence>
<dbReference type="SMART" id="SM00355">
    <property type="entry name" value="ZnF_C2H2"/>
    <property type="match status" value="9"/>
</dbReference>
<feature type="domain" description="C2H2-type" evidence="7">
    <location>
        <begin position="872"/>
        <end position="894"/>
    </location>
</feature>
<evidence type="ECO:0000259" key="7">
    <source>
        <dbReference type="PROSITE" id="PS50157"/>
    </source>
</evidence>
<dbReference type="AlphaFoldDB" id="A0AAD9NC96"/>
<feature type="region of interest" description="Disordered" evidence="6">
    <location>
        <begin position="420"/>
        <end position="485"/>
    </location>
</feature>
<comment type="caution">
    <text evidence="8">The sequence shown here is derived from an EMBL/GenBank/DDBJ whole genome shotgun (WGS) entry which is preliminary data.</text>
</comment>
<dbReference type="EMBL" id="JAODUP010000082">
    <property type="protein sequence ID" value="KAK2163283.1"/>
    <property type="molecule type" value="Genomic_DNA"/>
</dbReference>
<organism evidence="8 9">
    <name type="scientific">Paralvinella palmiformis</name>
    <dbReference type="NCBI Taxonomy" id="53620"/>
    <lineage>
        <taxon>Eukaryota</taxon>
        <taxon>Metazoa</taxon>
        <taxon>Spiralia</taxon>
        <taxon>Lophotrochozoa</taxon>
        <taxon>Annelida</taxon>
        <taxon>Polychaeta</taxon>
        <taxon>Sedentaria</taxon>
        <taxon>Canalipalpata</taxon>
        <taxon>Terebellida</taxon>
        <taxon>Terebelliformia</taxon>
        <taxon>Alvinellidae</taxon>
        <taxon>Paralvinella</taxon>
    </lineage>
</organism>
<name>A0AAD9NC96_9ANNE</name>
<dbReference type="Pfam" id="PF00096">
    <property type="entry name" value="zf-C2H2"/>
    <property type="match status" value="2"/>
</dbReference>
<keyword evidence="3 5" id="KW-0863">Zinc-finger</keyword>
<dbReference type="InterPro" id="IPR013087">
    <property type="entry name" value="Znf_C2H2_type"/>
</dbReference>
<feature type="compositionally biased region" description="Basic and acidic residues" evidence="6">
    <location>
        <begin position="572"/>
        <end position="597"/>
    </location>
</feature>
<dbReference type="PANTHER" id="PTHR24403">
    <property type="entry name" value="ZINC FINGER PROTEIN"/>
    <property type="match status" value="1"/>
</dbReference>
<sequence>MASTENTNVELIQGQIEYVLVEQQDVGKSASSTSKDVQLVSGLQVISPCNVTSQASLTETYQFPLLSEQISGHEVAAHMQADNMLSQEQDALLKHSNIVTASLCSSAAQQDSNMVTAFTTMSEIGDVQSEIQALHSDSMGYIVEVSREAPVTSSQLDSGSVVQIVNESLSSEMLNSLPPGSHIIFNSTGKKCPQLLAALATKQNDFKVTGNDSDNNMCDSGLSKEVLLNKADVMLNGEMETFPSAEKGMSEMTLSHETDNQVSQTDSVQTEMEDQESVPMDHTTQNISVAQSDEPKKDSEDEYLKLITDISWPQNNTCKVFDNVVATVSKDFFASLKSETLPTNLVNNTTLLEHILLSRKQITDLMIRECDDHLLLAGDLIDIMEIHNVLLSNLQKGLICKHKPMSAYLPMTKDQAVMCDGLPEPSNSRKKKHSYYEYEEVTSDSEEKPVERSHRRHSRRSRRPPAKLEDEQCSAPKRHYRKHRQKTSNVIVIKPLIDEEVHHSDDRTREYSEGYKANTTDTITVDLGTGGMVSDIDLMQSVMKPEDEPLLHEKHAEEDGESLLPIISAAEDSERHDQGNVPDSKEEKVEHGEKESVQKSVKKKILSQKKKNYEELAPFKYFCKECSFKTKRESHFRKHQLLHTEKKLPVLHCFKCDYSTLHVAHLRHHEVSHNSNALKCCFCSYRTTSVIQMKKHTRMRHDIKDRHSKDSLQHKCNHCNYTTDKQHLFQRHMLRHMHVDGNRTGMHGMLVKNYQCTHCTYSTDKKDQFVRHMENVHSDSRPHLCDLCGMGFKRTDTLKTHRLVHLDKSQRTYKFFCPQCDKGLRSRAHLEEHLSMHTNKREYLCEICGTAFKTRGIQRRHVATIHTNPSGFICKLCNKRFNTKYTLQRHQRIHEIAELQAQQKQELEVVTDVGYSEELDSLKVTPEDGTISMPLNNHQSLIQIQPLLQDQDMTQQQVITELQVLPIGTTLEQMAQSGDSSQVTVLEGAFNQEQQGLEVQLQPALVQNDNGGTTLLYLTAVSSDVS</sequence>
<dbReference type="SUPFAM" id="SSF57667">
    <property type="entry name" value="beta-beta-alpha zinc fingers"/>
    <property type="match status" value="3"/>
</dbReference>
<keyword evidence="1" id="KW-0479">Metal-binding</keyword>
<gene>
    <name evidence="8" type="ORF">LSH36_82g01006</name>
</gene>
<feature type="region of interest" description="Disordered" evidence="6">
    <location>
        <begin position="570"/>
        <end position="597"/>
    </location>
</feature>
<feature type="compositionally biased region" description="Basic residues" evidence="6">
    <location>
        <begin position="476"/>
        <end position="485"/>
    </location>
</feature>
<dbReference type="FunFam" id="3.30.160.60:FF:000446">
    <property type="entry name" value="Zinc finger protein"/>
    <property type="match status" value="1"/>
</dbReference>